<feature type="non-terminal residue" evidence="1">
    <location>
        <position position="200"/>
    </location>
</feature>
<gene>
    <name evidence="1" type="ORF">S03H2_24303</name>
</gene>
<dbReference type="Gene3D" id="3.50.30.50">
    <property type="entry name" value="Putative cyclase"/>
    <property type="match status" value="1"/>
</dbReference>
<accession>X1EUW6</accession>
<sequence length="200" mass="22159">DCHTHIDALCHVAYKGQLYNGRPSELVTSRGALCLDITAFAHGIVGRGVLIDMPRFRGVRWLEPGESVTREEIEALEEAQGVKLAEGDIMVFRTGHHRRRLELGAWDVGYTGEGRAGLDLYSLALLHERKVAVFLPDGDGETVPSPVEEIMYPIHPLQVTAMGMCVADSLQLEELAQVCEEEGRWEFMVVLAPLRLPKAT</sequence>
<dbReference type="AlphaFoldDB" id="X1EUW6"/>
<dbReference type="GO" id="GO:0004061">
    <property type="term" value="F:arylformamidase activity"/>
    <property type="evidence" value="ECO:0007669"/>
    <property type="project" value="InterPro"/>
</dbReference>
<dbReference type="GO" id="GO:0019441">
    <property type="term" value="P:L-tryptophan catabolic process to kynurenine"/>
    <property type="evidence" value="ECO:0007669"/>
    <property type="project" value="InterPro"/>
</dbReference>
<dbReference type="SUPFAM" id="SSF102198">
    <property type="entry name" value="Putative cyclase"/>
    <property type="match status" value="1"/>
</dbReference>
<proteinExistence type="predicted"/>
<dbReference type="InterPro" id="IPR037175">
    <property type="entry name" value="KFase_sf"/>
</dbReference>
<organism evidence="1">
    <name type="scientific">marine sediment metagenome</name>
    <dbReference type="NCBI Taxonomy" id="412755"/>
    <lineage>
        <taxon>unclassified sequences</taxon>
        <taxon>metagenomes</taxon>
        <taxon>ecological metagenomes</taxon>
    </lineage>
</organism>
<comment type="caution">
    <text evidence="1">The sequence shown here is derived from an EMBL/GenBank/DDBJ whole genome shotgun (WGS) entry which is preliminary data.</text>
</comment>
<dbReference type="InterPro" id="IPR007325">
    <property type="entry name" value="KFase/CYL"/>
</dbReference>
<dbReference type="Pfam" id="PF04199">
    <property type="entry name" value="Cyclase"/>
    <property type="match status" value="1"/>
</dbReference>
<dbReference type="PANTHER" id="PTHR34861:SF10">
    <property type="entry name" value="CYCLASE"/>
    <property type="match status" value="1"/>
</dbReference>
<dbReference type="EMBL" id="BARU01013469">
    <property type="protein sequence ID" value="GAH37181.1"/>
    <property type="molecule type" value="Genomic_DNA"/>
</dbReference>
<evidence type="ECO:0000313" key="1">
    <source>
        <dbReference type="EMBL" id="GAH37181.1"/>
    </source>
</evidence>
<name>X1EUW6_9ZZZZ</name>
<dbReference type="PANTHER" id="PTHR34861">
    <property type="match status" value="1"/>
</dbReference>
<protein>
    <recommendedName>
        <fullName evidence="2">Cyclase</fullName>
    </recommendedName>
</protein>
<reference evidence="1" key="1">
    <citation type="journal article" date="2014" name="Front. Microbiol.">
        <title>High frequency of phylogenetically diverse reductive dehalogenase-homologous genes in deep subseafloor sedimentary metagenomes.</title>
        <authorList>
            <person name="Kawai M."/>
            <person name="Futagami T."/>
            <person name="Toyoda A."/>
            <person name="Takaki Y."/>
            <person name="Nishi S."/>
            <person name="Hori S."/>
            <person name="Arai W."/>
            <person name="Tsubouchi T."/>
            <person name="Morono Y."/>
            <person name="Uchiyama I."/>
            <person name="Ito T."/>
            <person name="Fujiyama A."/>
            <person name="Inagaki F."/>
            <person name="Takami H."/>
        </authorList>
    </citation>
    <scope>NUCLEOTIDE SEQUENCE</scope>
    <source>
        <strain evidence="1">Expedition CK06-06</strain>
    </source>
</reference>
<evidence type="ECO:0008006" key="2">
    <source>
        <dbReference type="Google" id="ProtNLM"/>
    </source>
</evidence>
<feature type="non-terminal residue" evidence="1">
    <location>
        <position position="1"/>
    </location>
</feature>